<dbReference type="GO" id="GO:0034198">
    <property type="term" value="P:cellular response to amino acid starvation"/>
    <property type="evidence" value="ECO:0007669"/>
    <property type="project" value="TreeGrafter"/>
</dbReference>
<evidence type="ECO:0000259" key="6">
    <source>
        <dbReference type="PROSITE" id="PS50908"/>
    </source>
</evidence>
<dbReference type="PANTHER" id="PTHR46170:SF1">
    <property type="entry name" value="GATOR COMPLEX PROTEIN WDR59"/>
    <property type="match status" value="1"/>
</dbReference>
<dbReference type="InterPro" id="IPR049566">
    <property type="entry name" value="WDR59_RTC1-like_RING_Znf"/>
</dbReference>
<comment type="similarity">
    <text evidence="3">Belongs to the WD repeat WDR59 family.</text>
</comment>
<feature type="region of interest" description="Disordered" evidence="5">
    <location>
        <begin position="594"/>
        <end position="619"/>
    </location>
</feature>
<dbReference type="GO" id="GO:0035859">
    <property type="term" value="C:Seh1-associated complex"/>
    <property type="evidence" value="ECO:0007669"/>
    <property type="project" value="TreeGrafter"/>
</dbReference>
<dbReference type="InterPro" id="IPR019775">
    <property type="entry name" value="WD40_repeat_CS"/>
</dbReference>
<dbReference type="PROSITE" id="PS50908">
    <property type="entry name" value="RWD"/>
    <property type="match status" value="1"/>
</dbReference>
<dbReference type="InterPro" id="IPR049567">
    <property type="entry name" value="WDR59-like"/>
</dbReference>
<evidence type="ECO:0000256" key="1">
    <source>
        <dbReference type="ARBA" id="ARBA00022574"/>
    </source>
</evidence>
<keyword evidence="1 4" id="KW-0853">WD repeat</keyword>
<dbReference type="GO" id="GO:0005774">
    <property type="term" value="C:vacuolar membrane"/>
    <property type="evidence" value="ECO:0007669"/>
    <property type="project" value="TreeGrafter"/>
</dbReference>
<dbReference type="SUPFAM" id="SSF50978">
    <property type="entry name" value="WD40 repeat-like"/>
    <property type="match status" value="1"/>
</dbReference>
<dbReference type="PANTHER" id="PTHR46170">
    <property type="entry name" value="GATOR COMPLEX PROTEIN WDR59"/>
    <property type="match status" value="1"/>
</dbReference>
<dbReference type="SMART" id="SM00320">
    <property type="entry name" value="WD40"/>
    <property type="match status" value="4"/>
</dbReference>
<dbReference type="Proteomes" id="UP001152320">
    <property type="component" value="Chromosome 5"/>
</dbReference>
<organism evidence="7 8">
    <name type="scientific">Holothuria leucospilota</name>
    <name type="common">Black long sea cucumber</name>
    <name type="synonym">Mertensiothuria leucospilota</name>
    <dbReference type="NCBI Taxonomy" id="206669"/>
    <lineage>
        <taxon>Eukaryota</taxon>
        <taxon>Metazoa</taxon>
        <taxon>Echinodermata</taxon>
        <taxon>Eleutherozoa</taxon>
        <taxon>Echinozoa</taxon>
        <taxon>Holothuroidea</taxon>
        <taxon>Aspidochirotacea</taxon>
        <taxon>Aspidochirotida</taxon>
        <taxon>Holothuriidae</taxon>
        <taxon>Holothuria</taxon>
    </lineage>
</organism>
<sequence length="949" mass="106388">MAGRWSTENPLKSVLPRNASALALDCTGKLALLAGHQSFDIVKLDNLPIVKPICVSRKGKMKTDVTAAEWNPHDAEKLQFATISNQVAEIYNSNQGDDWILEHTLKAHTRNVSDLNWSVFDPCLLATCSADTYTYLWDTRTPKKPCMEFSAIAGAGQVKWNKKNPDTLATVHEGGIRLWDKKKGNQTVHCISAHPSTIYGLDWSPVEENYLATAAQDGTAKIWDITDSAKCKDELRTDSALWRIRYAPFGDGIITLMLPQIRQVDKMLFLWSQSDLSLPVFSFTGHEDNILDFHWRKMREDSTDYQLVTWSRDRKLLVWRVEPHIQRLCGVDTPDVMEMHSSGDLDALSAPPSLSHSSGTATPTQGSIQNGHGFIGESPHLLDGGVSTSPEENKMGITLDQELSRLQVPVRDVMVDKIDRVNRTCVLVCTVGKNLTELGLIFPEMYPVQAIPHFKVVSSNCIRDLITQENLIKSLQETCYHQLEIGKPCIEACTKQLSALMDAIILSGQSNLSVTTNRPVPPSLRHNYGGMMDGNVPFPKTCGARFCGVDKLIVFSRPSISKKGGVGFLGTPKALSALSVSTISSEVRSLGTYYKDRERKQKRTGRHRRKSGGQETGQTSNFSRSFLALCDVSLLLPIHHNLAESYKIIPDDIPLMCSLNTKAAAAIGRSDLVQTWSMVAHACVSNLSPSSDPDQTPWAYHPFGRNLIMSLFEHYCNIHDVQMLAMLCCIFKPHLHHSNTVYSQMSKPFVYSNDSSDSAVFRRQWSSNSLSSLININLADADDDYKFNEQRDPQEEEMEQHHNCKQLLDPSKARQYDQFLLSYAEILFRWKLLDQRAQVLQRLTNPNHPVRNLLNFSDLIVSCYNCRKSSPSIRCDSCRRYKFQCSICHLMVKGCSFFCLVCGHGGHVTHMMNWFQLESLCPTGCGCECELKTKKELEKSIALTPQGLG</sequence>
<dbReference type="Pfam" id="PF17120">
    <property type="entry name" value="zf-RING_16"/>
    <property type="match status" value="1"/>
</dbReference>
<keyword evidence="2" id="KW-0677">Repeat</keyword>
<evidence type="ECO:0000256" key="5">
    <source>
        <dbReference type="SAM" id="MobiDB-lite"/>
    </source>
</evidence>
<feature type="domain" description="RWD" evidence="6">
    <location>
        <begin position="401"/>
        <end position="504"/>
    </location>
</feature>
<dbReference type="InterPro" id="IPR039456">
    <property type="entry name" value="WDR59_mRING-H2-C3H3C2"/>
</dbReference>
<feature type="repeat" description="WD" evidence="4">
    <location>
        <begin position="105"/>
        <end position="141"/>
    </location>
</feature>
<dbReference type="InterPro" id="IPR036322">
    <property type="entry name" value="WD40_repeat_dom_sf"/>
</dbReference>
<dbReference type="CDD" id="cd16692">
    <property type="entry name" value="mRING-H2-C3H3C2_WDR59"/>
    <property type="match status" value="1"/>
</dbReference>
<dbReference type="EMBL" id="JAIZAY010000005">
    <property type="protein sequence ID" value="KAJ8041943.1"/>
    <property type="molecule type" value="Genomic_DNA"/>
</dbReference>
<dbReference type="AlphaFoldDB" id="A0A9Q1CA11"/>
<evidence type="ECO:0000313" key="8">
    <source>
        <dbReference type="Proteomes" id="UP001152320"/>
    </source>
</evidence>
<feature type="compositionally biased region" description="Low complexity" evidence="5">
    <location>
        <begin position="344"/>
        <end position="358"/>
    </location>
</feature>
<feature type="compositionally biased region" description="Basic residues" evidence="5">
    <location>
        <begin position="600"/>
        <end position="611"/>
    </location>
</feature>
<dbReference type="Pfam" id="PF00400">
    <property type="entry name" value="WD40"/>
    <property type="match status" value="2"/>
</dbReference>
<feature type="region of interest" description="Disordered" evidence="5">
    <location>
        <begin position="342"/>
        <end position="373"/>
    </location>
</feature>
<dbReference type="GO" id="GO:0035591">
    <property type="term" value="F:signaling adaptor activity"/>
    <property type="evidence" value="ECO:0007669"/>
    <property type="project" value="TreeGrafter"/>
</dbReference>
<dbReference type="GO" id="GO:1904263">
    <property type="term" value="P:positive regulation of TORC1 signaling"/>
    <property type="evidence" value="ECO:0007669"/>
    <property type="project" value="TreeGrafter"/>
</dbReference>
<evidence type="ECO:0000256" key="2">
    <source>
        <dbReference type="ARBA" id="ARBA00022737"/>
    </source>
</evidence>
<protein>
    <submittedName>
        <fullName evidence="7">GATOR complex protein WDR59</fullName>
    </submittedName>
</protein>
<dbReference type="InterPro" id="IPR015943">
    <property type="entry name" value="WD40/YVTN_repeat-like_dom_sf"/>
</dbReference>
<dbReference type="Gene3D" id="2.130.10.10">
    <property type="entry name" value="YVTN repeat-like/Quinoprotein amine dehydrogenase"/>
    <property type="match status" value="1"/>
</dbReference>
<evidence type="ECO:0000256" key="3">
    <source>
        <dbReference type="ARBA" id="ARBA00038452"/>
    </source>
</evidence>
<dbReference type="PROSITE" id="PS50294">
    <property type="entry name" value="WD_REPEATS_REGION"/>
    <property type="match status" value="1"/>
</dbReference>
<name>A0A9Q1CA11_HOLLE</name>
<comment type="caution">
    <text evidence="7">The sequence shown here is derived from an EMBL/GenBank/DDBJ whole genome shotgun (WGS) entry which is preliminary data.</text>
</comment>
<gene>
    <name evidence="7" type="ORF">HOLleu_12884</name>
</gene>
<evidence type="ECO:0000256" key="4">
    <source>
        <dbReference type="PROSITE-ProRule" id="PRU00221"/>
    </source>
</evidence>
<accession>A0A9Q1CA11</accession>
<reference evidence="7" key="1">
    <citation type="submission" date="2021-10" db="EMBL/GenBank/DDBJ databases">
        <title>Tropical sea cucumber genome reveals ecological adaptation and Cuvierian tubules defense mechanism.</title>
        <authorList>
            <person name="Chen T."/>
        </authorList>
    </citation>
    <scope>NUCLEOTIDE SEQUENCE</scope>
    <source>
        <strain evidence="7">Nanhai2018</strain>
        <tissue evidence="7">Muscle</tissue>
    </source>
</reference>
<proteinExistence type="inferred from homology"/>
<dbReference type="OrthoDB" id="311712at2759"/>
<dbReference type="InterPro" id="IPR001680">
    <property type="entry name" value="WD40_rpt"/>
</dbReference>
<feature type="repeat" description="WD" evidence="4">
    <location>
        <begin position="191"/>
        <end position="233"/>
    </location>
</feature>
<keyword evidence="8" id="KW-1185">Reference proteome</keyword>
<feature type="compositionally biased region" description="Polar residues" evidence="5">
    <location>
        <begin position="359"/>
        <end position="370"/>
    </location>
</feature>
<dbReference type="PROSITE" id="PS00678">
    <property type="entry name" value="WD_REPEATS_1"/>
    <property type="match status" value="2"/>
</dbReference>
<dbReference type="PROSITE" id="PS50082">
    <property type="entry name" value="WD_REPEATS_2"/>
    <property type="match status" value="2"/>
</dbReference>
<dbReference type="InterPro" id="IPR006575">
    <property type="entry name" value="RWD_dom"/>
</dbReference>
<evidence type="ECO:0000313" key="7">
    <source>
        <dbReference type="EMBL" id="KAJ8041943.1"/>
    </source>
</evidence>